<keyword evidence="2" id="KW-1133">Transmembrane helix</keyword>
<reference evidence="3 4" key="1">
    <citation type="submission" date="2021-06" db="EMBL/GenBank/DDBJ databases">
        <authorList>
            <person name="Sun Q."/>
            <person name="Li D."/>
        </authorList>
    </citation>
    <scope>NUCLEOTIDE SEQUENCE [LARGE SCALE GENOMIC DNA]</scope>
    <source>
        <strain evidence="3 4">MSJd-7</strain>
    </source>
</reference>
<keyword evidence="1" id="KW-0175">Coiled coil</keyword>
<name>A0ABS6EUE3_9FIRM</name>
<dbReference type="Proteomes" id="UP000783588">
    <property type="component" value="Unassembled WGS sequence"/>
</dbReference>
<proteinExistence type="predicted"/>
<organism evidence="3 4">
    <name type="scientific">Butyricicoccus intestinisimiae</name>
    <dbReference type="NCBI Taxonomy" id="2841509"/>
    <lineage>
        <taxon>Bacteria</taxon>
        <taxon>Bacillati</taxon>
        <taxon>Bacillota</taxon>
        <taxon>Clostridia</taxon>
        <taxon>Eubacteriales</taxon>
        <taxon>Butyricicoccaceae</taxon>
        <taxon>Butyricicoccus</taxon>
    </lineage>
</organism>
<evidence type="ECO:0000313" key="3">
    <source>
        <dbReference type="EMBL" id="MBU5491301.1"/>
    </source>
</evidence>
<feature type="coiled-coil region" evidence="1">
    <location>
        <begin position="46"/>
        <end position="73"/>
    </location>
</feature>
<dbReference type="EMBL" id="JAHLQI010000007">
    <property type="protein sequence ID" value="MBU5491301.1"/>
    <property type="molecule type" value="Genomic_DNA"/>
</dbReference>
<keyword evidence="2" id="KW-0812">Transmembrane</keyword>
<evidence type="ECO:0008006" key="5">
    <source>
        <dbReference type="Google" id="ProtNLM"/>
    </source>
</evidence>
<accession>A0ABS6EUE3</accession>
<comment type="caution">
    <text evidence="3">The sequence shown here is derived from an EMBL/GenBank/DDBJ whole genome shotgun (WGS) entry which is preliminary data.</text>
</comment>
<sequence length="156" mass="18164">MNTEDAWTLIGNIALNDLVTWLIVLGVIGGTAYKFFIKIFNWFDEIREHQVEYSELIEAVKQQNNRFDKIEAALALMRESFKEQKEFNFKQVRNTIVHQCDLALEKGAITPEKKKSLNELYEEYVHVFNGNSYVSSQIARVNQLPILSNYKEEGIE</sequence>
<evidence type="ECO:0000256" key="2">
    <source>
        <dbReference type="SAM" id="Phobius"/>
    </source>
</evidence>
<gene>
    <name evidence="3" type="ORF">KQI75_11850</name>
</gene>
<evidence type="ECO:0000256" key="1">
    <source>
        <dbReference type="SAM" id="Coils"/>
    </source>
</evidence>
<keyword evidence="4" id="KW-1185">Reference proteome</keyword>
<protein>
    <recommendedName>
        <fullName evidence="5">LemA family protein</fullName>
    </recommendedName>
</protein>
<feature type="transmembrane region" description="Helical" evidence="2">
    <location>
        <begin position="18"/>
        <end position="37"/>
    </location>
</feature>
<keyword evidence="2" id="KW-0472">Membrane</keyword>
<evidence type="ECO:0000313" key="4">
    <source>
        <dbReference type="Proteomes" id="UP000783588"/>
    </source>
</evidence>
<dbReference type="RefSeq" id="WP_216471014.1">
    <property type="nucleotide sequence ID" value="NZ_JAHLQI010000007.1"/>
</dbReference>